<evidence type="ECO:0000313" key="3">
    <source>
        <dbReference type="Proteomes" id="UP000009168"/>
    </source>
</evidence>
<reference evidence="3" key="1">
    <citation type="journal article" date="2006" name="PLoS Biol.">
        <title>Macronuclear genome sequence of the ciliate Tetrahymena thermophila, a model eukaryote.</title>
        <authorList>
            <person name="Eisen J.A."/>
            <person name="Coyne R.S."/>
            <person name="Wu M."/>
            <person name="Wu D."/>
            <person name="Thiagarajan M."/>
            <person name="Wortman J.R."/>
            <person name="Badger J.H."/>
            <person name="Ren Q."/>
            <person name="Amedeo P."/>
            <person name="Jones K.M."/>
            <person name="Tallon L.J."/>
            <person name="Delcher A.L."/>
            <person name="Salzberg S.L."/>
            <person name="Silva J.C."/>
            <person name="Haas B.J."/>
            <person name="Majoros W.H."/>
            <person name="Farzad M."/>
            <person name="Carlton J.M."/>
            <person name="Smith R.K. Jr."/>
            <person name="Garg J."/>
            <person name="Pearlman R.E."/>
            <person name="Karrer K.M."/>
            <person name="Sun L."/>
            <person name="Manning G."/>
            <person name="Elde N.C."/>
            <person name="Turkewitz A.P."/>
            <person name="Asai D.J."/>
            <person name="Wilkes D.E."/>
            <person name="Wang Y."/>
            <person name="Cai H."/>
            <person name="Collins K."/>
            <person name="Stewart B.A."/>
            <person name="Lee S.R."/>
            <person name="Wilamowska K."/>
            <person name="Weinberg Z."/>
            <person name="Ruzzo W.L."/>
            <person name="Wloga D."/>
            <person name="Gaertig J."/>
            <person name="Frankel J."/>
            <person name="Tsao C.-C."/>
            <person name="Gorovsky M.A."/>
            <person name="Keeling P.J."/>
            <person name="Waller R.F."/>
            <person name="Patron N.J."/>
            <person name="Cherry J.M."/>
            <person name="Stover N.A."/>
            <person name="Krieger C.J."/>
            <person name="del Toro C."/>
            <person name="Ryder H.F."/>
            <person name="Williamson S.C."/>
            <person name="Barbeau R.A."/>
            <person name="Hamilton E.P."/>
            <person name="Orias E."/>
        </authorList>
    </citation>
    <scope>NUCLEOTIDE SEQUENCE [LARGE SCALE GENOMIC DNA]</scope>
    <source>
        <strain evidence="3">SB210</strain>
    </source>
</reference>
<keyword evidence="3" id="KW-1185">Reference proteome</keyword>
<accession>W7XGV9</accession>
<dbReference type="GeneID" id="24437449"/>
<organism evidence="2 3">
    <name type="scientific">Tetrahymena thermophila (strain SB210)</name>
    <dbReference type="NCBI Taxonomy" id="312017"/>
    <lineage>
        <taxon>Eukaryota</taxon>
        <taxon>Sar</taxon>
        <taxon>Alveolata</taxon>
        <taxon>Ciliophora</taxon>
        <taxon>Intramacronucleata</taxon>
        <taxon>Oligohymenophorea</taxon>
        <taxon>Hymenostomatida</taxon>
        <taxon>Tetrahymenina</taxon>
        <taxon>Tetrahymenidae</taxon>
        <taxon>Tetrahymena</taxon>
    </lineage>
</organism>
<evidence type="ECO:0000256" key="1">
    <source>
        <dbReference type="SAM" id="Phobius"/>
    </source>
</evidence>
<dbReference type="AlphaFoldDB" id="W7XGV9"/>
<evidence type="ECO:0000313" key="2">
    <source>
        <dbReference type="EMBL" id="EWS73496.1"/>
    </source>
</evidence>
<feature type="transmembrane region" description="Helical" evidence="1">
    <location>
        <begin position="95"/>
        <end position="121"/>
    </location>
</feature>
<name>W7XGV9_TETTS</name>
<dbReference type="EMBL" id="GG662639">
    <property type="protein sequence ID" value="EWS73496.1"/>
    <property type="molecule type" value="Genomic_DNA"/>
</dbReference>
<dbReference type="KEGG" id="tet:TTHERM_000134778"/>
<keyword evidence="1" id="KW-0472">Membrane</keyword>
<keyword evidence="1" id="KW-1133">Transmembrane helix</keyword>
<sequence>MILFIINYLHQFILRNRGQNFPQRKSSSVHNFFRYFLATHDVILQFDHLLFCMRKKFALVVIYQQNFFSIFFYSSLVCIIFFHHLFKFFSAQLHLLLFLFLSQLFIIFIKILIIFFAINILNFI</sequence>
<keyword evidence="1 2" id="KW-0812">Transmembrane</keyword>
<gene>
    <name evidence="2" type="ORF">TTHERM_000134778</name>
</gene>
<dbReference type="InParanoid" id="W7XGV9"/>
<dbReference type="Proteomes" id="UP000009168">
    <property type="component" value="Unassembled WGS sequence"/>
</dbReference>
<protein>
    <submittedName>
        <fullName evidence="2">Transmembrane protein, putative</fullName>
    </submittedName>
</protein>
<dbReference type="RefSeq" id="XP_012653978.1">
    <property type="nucleotide sequence ID" value="XM_012798524.1"/>
</dbReference>
<proteinExistence type="predicted"/>
<feature type="transmembrane region" description="Helical" evidence="1">
    <location>
        <begin position="57"/>
        <end position="83"/>
    </location>
</feature>